<dbReference type="OrthoDB" id="10022853at2759"/>
<evidence type="ECO:0000256" key="2">
    <source>
        <dbReference type="ARBA" id="ARBA00022737"/>
    </source>
</evidence>
<keyword evidence="1" id="KW-0433">Leucine-rich repeat</keyword>
<sequence>MSTNKFLILITIFLQFDSITSIDYKCDFPGDVHDIWQNCQCISVPNVININSNAFSSQESPIHIMCHHTSSATVPQLPNAETSKGQIPPHIVALSMTDGSMAFIQQDAFKHHDVQTLDFSNNQIQTVNVNAFRGLEMKLTQLNLAHNNLSVIPTWALTYLHGLQILHLENNRIDVLRSNTFDETQLNNLQFLYLDNNQLKIIPTLAFNHLRLVVLMLSNNRITEIQKMSLPHTLHFLILRNNLLSQIPYLAMSDLKNLQSIDLEGNNITNLIDNNEVTFESEIKLVLRNNKIRRLDKTSFRSFRKIKELDISYNQIQIVDDSCFETIGNMNSLDLSYNRIAFLPRGMLKNFAKTLRKLNLAENTIHQTPEALRDLRNLTHLNLAGNKLTRIDNDLLKGCRDTMVELLLSNNHLDHIPNSVLNGMNSLEHLDISKNKIKSLKKQSHTSSERHESSTVRRLNLAGNRITNMSDVHIFEQMTSLIYIDVSFNRIKFVSPRVFEKIKNLESLFLQNNQLKNFPSLFRMEKLRHLMLDNNQIQKIDNFSLSDLPKIATSFSRWQPNNNNYRKCELSTKYSIKLVFFQMFGSSELKSLNLAHNKISTITSRSFSDLDNLQQLKLSHNEIRIIPSMAFSNLRNLRYLDLSHNRIIKILPSALFQLPALDILHFDHNNLHEIDRDAFRSFNDLQSLKLSHNTFRKFTCDYLGSITQVWQLDLSHNQINDLDISCISRGLRKLSISSNNIEKINRKLFQDATELISLDVSHNGLLDIDNDAFSECRKLSIVKMSHNYIKNLWKGTFQFQEMLTTLDISHNDIQFLHQGTFGKNNLLELFANNNKISRIPIEALATTSTSLHLLDLSQNTIKLVDSTQLTSLNNLSILSFADNKIDSIEDGAFEKLFSLKILDLSNNPVTSWSPTAFRDLSHSISTINMANTGLFSIPKFSHRSIQSLNISCNKIYEISDRDFAPLSKLVALDISHNNLKQIQPSAFEQLIHLKHLNISYNPISHLNNDHIKNLHHLETLHISNMPFLTRLPDAHIFNILNNLKNFYLYNIPSGVKPYDISSILGNLPPLHIAHIAIKQSIFDRQIQNADTRLLRHLTIVGKNMTKIDNNAFSTLRGFRVRIEIHNTSITEFPEKIFETLTGISLLSLSLTGNQLQTFQPFSKTIAPAVNQHGTILHYIELQDNPIICDCRFKWIDDYIQSTSKLSADNSKSHDFDKVDCKPLQTTSNFENIATAFSYISTPTLLSKNDDFEVDCLKISSRTNFLTVFLIVGFFRFL</sequence>
<dbReference type="AlphaFoldDB" id="A0A9P1I8I7"/>
<gene>
    <name evidence="4" type="ORF">CAMP_LOCUS4059</name>
</gene>
<dbReference type="SUPFAM" id="SSF52047">
    <property type="entry name" value="RNI-like"/>
    <property type="match status" value="2"/>
</dbReference>
<dbReference type="PANTHER" id="PTHR45712:SF22">
    <property type="entry name" value="INSULIN-LIKE GROWTH FACTOR-BINDING PROTEIN COMPLEX ACID LABILE SUBUNIT"/>
    <property type="match status" value="1"/>
</dbReference>
<evidence type="ECO:0000256" key="1">
    <source>
        <dbReference type="ARBA" id="ARBA00022614"/>
    </source>
</evidence>
<dbReference type="PRINTS" id="PR00019">
    <property type="entry name" value="LEURICHRPT"/>
</dbReference>
<dbReference type="EMBL" id="CANHGI010000002">
    <property type="protein sequence ID" value="CAI5441422.1"/>
    <property type="molecule type" value="Genomic_DNA"/>
</dbReference>
<dbReference type="PANTHER" id="PTHR45712">
    <property type="entry name" value="AGAP008170-PA"/>
    <property type="match status" value="1"/>
</dbReference>
<comment type="caution">
    <text evidence="4">The sequence shown here is derived from an EMBL/GenBank/DDBJ whole genome shotgun (WGS) entry which is preliminary data.</text>
</comment>
<dbReference type="PROSITE" id="PS51450">
    <property type="entry name" value="LRR"/>
    <property type="match status" value="14"/>
</dbReference>
<dbReference type="Proteomes" id="UP001152747">
    <property type="component" value="Unassembled WGS sequence"/>
</dbReference>
<evidence type="ECO:0000313" key="4">
    <source>
        <dbReference type="EMBL" id="CAI5441422.1"/>
    </source>
</evidence>
<keyword evidence="3" id="KW-0732">Signal</keyword>
<organism evidence="4 5">
    <name type="scientific">Caenorhabditis angaria</name>
    <dbReference type="NCBI Taxonomy" id="860376"/>
    <lineage>
        <taxon>Eukaryota</taxon>
        <taxon>Metazoa</taxon>
        <taxon>Ecdysozoa</taxon>
        <taxon>Nematoda</taxon>
        <taxon>Chromadorea</taxon>
        <taxon>Rhabditida</taxon>
        <taxon>Rhabditina</taxon>
        <taxon>Rhabditomorpha</taxon>
        <taxon>Rhabditoidea</taxon>
        <taxon>Rhabditidae</taxon>
        <taxon>Peloderinae</taxon>
        <taxon>Caenorhabditis</taxon>
    </lineage>
</organism>
<dbReference type="Pfam" id="PF00560">
    <property type="entry name" value="LRR_1"/>
    <property type="match status" value="1"/>
</dbReference>
<feature type="chain" id="PRO_5040200553" description="LRRCT domain-containing protein" evidence="3">
    <location>
        <begin position="22"/>
        <end position="1277"/>
    </location>
</feature>
<reference evidence="4" key="1">
    <citation type="submission" date="2022-11" db="EMBL/GenBank/DDBJ databases">
        <authorList>
            <person name="Kikuchi T."/>
        </authorList>
    </citation>
    <scope>NUCLEOTIDE SEQUENCE</scope>
    <source>
        <strain evidence="4">PS1010</strain>
    </source>
</reference>
<keyword evidence="2" id="KW-0677">Repeat</keyword>
<dbReference type="GO" id="GO:0005615">
    <property type="term" value="C:extracellular space"/>
    <property type="evidence" value="ECO:0007669"/>
    <property type="project" value="TreeGrafter"/>
</dbReference>
<evidence type="ECO:0000313" key="5">
    <source>
        <dbReference type="Proteomes" id="UP001152747"/>
    </source>
</evidence>
<dbReference type="Pfam" id="PF13516">
    <property type="entry name" value="LRR_6"/>
    <property type="match status" value="1"/>
</dbReference>
<evidence type="ECO:0000256" key="3">
    <source>
        <dbReference type="SAM" id="SignalP"/>
    </source>
</evidence>
<dbReference type="Gene3D" id="3.80.10.10">
    <property type="entry name" value="Ribonuclease Inhibitor"/>
    <property type="match status" value="7"/>
</dbReference>
<dbReference type="SMART" id="SM00369">
    <property type="entry name" value="LRR_TYP"/>
    <property type="match status" value="28"/>
</dbReference>
<evidence type="ECO:0008006" key="6">
    <source>
        <dbReference type="Google" id="ProtNLM"/>
    </source>
</evidence>
<dbReference type="InterPro" id="IPR050333">
    <property type="entry name" value="SLRP"/>
</dbReference>
<proteinExistence type="predicted"/>
<protein>
    <recommendedName>
        <fullName evidence="6">LRRCT domain-containing protein</fullName>
    </recommendedName>
</protein>
<accession>A0A9P1I8I7</accession>
<dbReference type="InterPro" id="IPR003591">
    <property type="entry name" value="Leu-rich_rpt_typical-subtyp"/>
</dbReference>
<keyword evidence="5" id="KW-1185">Reference proteome</keyword>
<dbReference type="SMART" id="SM00365">
    <property type="entry name" value="LRR_SD22"/>
    <property type="match status" value="18"/>
</dbReference>
<dbReference type="SMART" id="SM00364">
    <property type="entry name" value="LRR_BAC"/>
    <property type="match status" value="12"/>
</dbReference>
<dbReference type="SUPFAM" id="SSF52058">
    <property type="entry name" value="L domain-like"/>
    <property type="match status" value="2"/>
</dbReference>
<name>A0A9P1I8I7_9PELO</name>
<dbReference type="InterPro" id="IPR032675">
    <property type="entry name" value="LRR_dom_sf"/>
</dbReference>
<feature type="signal peptide" evidence="3">
    <location>
        <begin position="1"/>
        <end position="21"/>
    </location>
</feature>
<dbReference type="Pfam" id="PF13855">
    <property type="entry name" value="LRR_8"/>
    <property type="match status" value="10"/>
</dbReference>
<dbReference type="InterPro" id="IPR001611">
    <property type="entry name" value="Leu-rich_rpt"/>
</dbReference>